<protein>
    <submittedName>
        <fullName evidence="4">Transmembrane protein 26-like</fullName>
    </submittedName>
</protein>
<evidence type="ECO:0000256" key="2">
    <source>
        <dbReference type="SAM" id="Phobius"/>
    </source>
</evidence>
<dbReference type="RefSeq" id="XP_022318964.1">
    <property type="nucleotide sequence ID" value="XM_022463256.1"/>
</dbReference>
<evidence type="ECO:0000313" key="3">
    <source>
        <dbReference type="Proteomes" id="UP000694844"/>
    </source>
</evidence>
<reference evidence="4" key="1">
    <citation type="submission" date="2025-08" db="UniProtKB">
        <authorList>
            <consortium name="RefSeq"/>
        </authorList>
    </citation>
    <scope>IDENTIFICATION</scope>
    <source>
        <tissue evidence="4">Whole sample</tissue>
    </source>
</reference>
<dbReference type="Pfam" id="PF09772">
    <property type="entry name" value="Tmem26"/>
    <property type="match status" value="1"/>
</dbReference>
<proteinExistence type="predicted"/>
<feature type="transmembrane region" description="Helical" evidence="2">
    <location>
        <begin position="268"/>
        <end position="289"/>
    </location>
</feature>
<feature type="transmembrane region" description="Helical" evidence="2">
    <location>
        <begin position="57"/>
        <end position="75"/>
    </location>
</feature>
<dbReference type="GeneID" id="111121824"/>
<dbReference type="PANTHER" id="PTHR22168">
    <property type="entry name" value="TMEM26 PROTEIN"/>
    <property type="match status" value="1"/>
</dbReference>
<evidence type="ECO:0000256" key="1">
    <source>
        <dbReference type="SAM" id="MobiDB-lite"/>
    </source>
</evidence>
<gene>
    <name evidence="4" type="primary">LOC111121824</name>
</gene>
<organism evidence="3 4">
    <name type="scientific">Crassostrea virginica</name>
    <name type="common">Eastern oyster</name>
    <dbReference type="NCBI Taxonomy" id="6565"/>
    <lineage>
        <taxon>Eukaryota</taxon>
        <taxon>Metazoa</taxon>
        <taxon>Spiralia</taxon>
        <taxon>Lophotrochozoa</taxon>
        <taxon>Mollusca</taxon>
        <taxon>Bivalvia</taxon>
        <taxon>Autobranchia</taxon>
        <taxon>Pteriomorphia</taxon>
        <taxon>Ostreida</taxon>
        <taxon>Ostreoidea</taxon>
        <taxon>Ostreidae</taxon>
        <taxon>Crassostrea</taxon>
    </lineage>
</organism>
<accession>A0A8B8CUQ9</accession>
<feature type="region of interest" description="Disordered" evidence="1">
    <location>
        <begin position="352"/>
        <end position="398"/>
    </location>
</feature>
<feature type="transmembrane region" description="Helical" evidence="2">
    <location>
        <begin position="87"/>
        <end position="106"/>
    </location>
</feature>
<keyword evidence="2" id="KW-0472">Membrane</keyword>
<feature type="transmembrane region" description="Helical" evidence="2">
    <location>
        <begin position="24"/>
        <end position="45"/>
    </location>
</feature>
<feature type="transmembrane region" description="Helical" evidence="2">
    <location>
        <begin position="178"/>
        <end position="197"/>
    </location>
</feature>
<sequence length="416" mass="47595">MAAGPNDVEAVEFETDSDISKRKLSVVFVVKAILVRLLLIAHSVVTIWRTTDVLGDKWYWLLAIANILLVVDGFYSIFKLKGQERKWFCPCFLFYLCSTIPALWLLEIDRIKKYDELSSNENITQEVQELTNIEGVSIPLKLDPDTWREVLEQSMLFILIIGRWMLPRGTLTRDQLSQLLFVYIGSASDVMELFVVFEEPEIRSDTVLTYVIFSVWTLSLFQFTLVLTATRDSRRSQAVIEDNEGNVEFKKRQGCGICSCGKLFELEIWSLMISIMIMDGPFLAVRIYALVRYQLITFGILFFVCKNSLMIALLFYRIVVVCHKIYSDDDDEDGERESGSRKGNRVNDVNQVKSGKRSIAKRESNLSNRPNTSSTKTTNLEMMTLKSSLPTQRDSGTISKEPPFIVQLWCLGTDTL</sequence>
<name>A0A8B8CUQ9_CRAVI</name>
<dbReference type="KEGG" id="cvn:111121824"/>
<dbReference type="AlphaFoldDB" id="A0A8B8CUQ9"/>
<feature type="transmembrane region" description="Helical" evidence="2">
    <location>
        <begin position="209"/>
        <end position="227"/>
    </location>
</feature>
<dbReference type="InterPro" id="IPR019169">
    <property type="entry name" value="Transmembrane_26"/>
</dbReference>
<keyword evidence="2" id="KW-1133">Transmembrane helix</keyword>
<evidence type="ECO:0000313" key="4">
    <source>
        <dbReference type="RefSeq" id="XP_022318964.1"/>
    </source>
</evidence>
<keyword evidence="2" id="KW-0812">Transmembrane</keyword>
<dbReference type="Proteomes" id="UP000694844">
    <property type="component" value="Chromosome 2"/>
</dbReference>
<feature type="transmembrane region" description="Helical" evidence="2">
    <location>
        <begin position="295"/>
        <end position="316"/>
    </location>
</feature>
<feature type="transmembrane region" description="Helical" evidence="2">
    <location>
        <begin position="150"/>
        <end position="166"/>
    </location>
</feature>
<dbReference type="OrthoDB" id="10042902at2759"/>
<dbReference type="PANTHER" id="PTHR22168:SF3">
    <property type="entry name" value="TRANSMEMBRANE PROTEIN 26"/>
    <property type="match status" value="1"/>
</dbReference>
<feature type="compositionally biased region" description="Polar residues" evidence="1">
    <location>
        <begin position="365"/>
        <end position="398"/>
    </location>
</feature>
<keyword evidence="3" id="KW-1185">Reference proteome</keyword>